<dbReference type="SUPFAM" id="SSF47576">
    <property type="entry name" value="Calponin-homology domain, CH-domain"/>
    <property type="match status" value="1"/>
</dbReference>
<evidence type="ECO:0000256" key="2">
    <source>
        <dbReference type="ARBA" id="ARBA00010729"/>
    </source>
</evidence>
<evidence type="ECO:0000256" key="4">
    <source>
        <dbReference type="ARBA" id="ARBA00022618"/>
    </source>
</evidence>
<evidence type="ECO:0000259" key="12">
    <source>
        <dbReference type="PROSITE" id="PS51230"/>
    </source>
</evidence>
<feature type="compositionally biased region" description="Polar residues" evidence="10">
    <location>
        <begin position="151"/>
        <end position="167"/>
    </location>
</feature>
<dbReference type="PANTHER" id="PTHR10623">
    <property type="entry name" value="MICROTUBULE-ASSOCIATED PROTEIN RP/EB FAMILY MEMBER"/>
    <property type="match status" value="1"/>
</dbReference>
<name>A0A9P6FML0_9FUNG</name>
<dbReference type="AlphaFoldDB" id="A0A9P6FML0"/>
<dbReference type="InterPro" id="IPR001715">
    <property type="entry name" value="CH_dom"/>
</dbReference>
<evidence type="ECO:0000313" key="14">
    <source>
        <dbReference type="Proteomes" id="UP000780801"/>
    </source>
</evidence>
<dbReference type="Gene3D" id="1.20.5.1430">
    <property type="match status" value="1"/>
</dbReference>
<protein>
    <submittedName>
        <fullName evidence="13">Uncharacterized protein</fullName>
    </submittedName>
</protein>
<evidence type="ECO:0000256" key="3">
    <source>
        <dbReference type="ARBA" id="ARBA00022490"/>
    </source>
</evidence>
<keyword evidence="14" id="KW-1185">Reference proteome</keyword>
<evidence type="ECO:0000259" key="11">
    <source>
        <dbReference type="PROSITE" id="PS50021"/>
    </source>
</evidence>
<keyword evidence="5 9" id="KW-0493">Microtubule</keyword>
<evidence type="ECO:0000256" key="5">
    <source>
        <dbReference type="ARBA" id="ARBA00022701"/>
    </source>
</evidence>
<evidence type="ECO:0000256" key="1">
    <source>
        <dbReference type="ARBA" id="ARBA00004245"/>
    </source>
</evidence>
<evidence type="ECO:0000313" key="13">
    <source>
        <dbReference type="EMBL" id="KAF9578418.1"/>
    </source>
</evidence>
<reference evidence="13" key="1">
    <citation type="journal article" date="2020" name="Fungal Divers.">
        <title>Resolving the Mortierellaceae phylogeny through synthesis of multi-gene phylogenetics and phylogenomics.</title>
        <authorList>
            <person name="Vandepol N."/>
            <person name="Liber J."/>
            <person name="Desiro A."/>
            <person name="Na H."/>
            <person name="Kennedy M."/>
            <person name="Barry K."/>
            <person name="Grigoriev I.V."/>
            <person name="Miller A.N."/>
            <person name="O'Donnell K."/>
            <person name="Stajich J.E."/>
            <person name="Bonito G."/>
        </authorList>
    </citation>
    <scope>NUCLEOTIDE SEQUENCE</scope>
    <source>
        <strain evidence="13">KOD1015</strain>
    </source>
</reference>
<dbReference type="Gene3D" id="1.10.418.10">
    <property type="entry name" value="Calponin-like domain"/>
    <property type="match status" value="1"/>
</dbReference>
<dbReference type="Proteomes" id="UP000780801">
    <property type="component" value="Unassembled WGS sequence"/>
</dbReference>
<dbReference type="InterPro" id="IPR027328">
    <property type="entry name" value="MAPRE"/>
</dbReference>
<keyword evidence="6" id="KW-0498">Mitosis</keyword>
<dbReference type="FunFam" id="1.20.5.1430:FF:000005">
    <property type="entry name" value="Eb1, isoform E"/>
    <property type="match status" value="1"/>
</dbReference>
<dbReference type="GO" id="GO:0035371">
    <property type="term" value="C:microtubule plus-end"/>
    <property type="evidence" value="ECO:0007669"/>
    <property type="project" value="UniProtKB-ARBA"/>
</dbReference>
<dbReference type="PROSITE" id="PS50021">
    <property type="entry name" value="CH"/>
    <property type="match status" value="1"/>
</dbReference>
<feature type="compositionally biased region" description="Polar residues" evidence="10">
    <location>
        <begin position="128"/>
        <end position="144"/>
    </location>
</feature>
<dbReference type="GO" id="GO:0072686">
    <property type="term" value="C:mitotic spindle"/>
    <property type="evidence" value="ECO:0007669"/>
    <property type="project" value="UniProtKB-ARBA"/>
</dbReference>
<keyword evidence="3" id="KW-0963">Cytoplasm</keyword>
<evidence type="ECO:0000256" key="7">
    <source>
        <dbReference type="ARBA" id="ARBA00023212"/>
    </source>
</evidence>
<dbReference type="InterPro" id="IPR036133">
    <property type="entry name" value="EB1_C_sf"/>
</dbReference>
<dbReference type="GO" id="GO:0051301">
    <property type="term" value="P:cell division"/>
    <property type="evidence" value="ECO:0007669"/>
    <property type="project" value="UniProtKB-KW"/>
</dbReference>
<evidence type="ECO:0000256" key="10">
    <source>
        <dbReference type="SAM" id="MobiDB-lite"/>
    </source>
</evidence>
<feature type="domain" description="EB1 C-terminal" evidence="12">
    <location>
        <begin position="165"/>
        <end position="240"/>
    </location>
</feature>
<feature type="region of interest" description="Disordered" evidence="10">
    <location>
        <begin position="240"/>
        <end position="259"/>
    </location>
</feature>
<comment type="subcellular location">
    <subcellularLocation>
        <location evidence="1">Cytoplasm</location>
        <location evidence="1">Cytoskeleton</location>
    </subcellularLocation>
</comment>
<proteinExistence type="inferred from homology"/>
<organism evidence="13 14">
    <name type="scientific">Lunasporangiospora selenospora</name>
    <dbReference type="NCBI Taxonomy" id="979761"/>
    <lineage>
        <taxon>Eukaryota</taxon>
        <taxon>Fungi</taxon>
        <taxon>Fungi incertae sedis</taxon>
        <taxon>Mucoromycota</taxon>
        <taxon>Mortierellomycotina</taxon>
        <taxon>Mortierellomycetes</taxon>
        <taxon>Mortierellales</taxon>
        <taxon>Mortierellaceae</taxon>
        <taxon>Lunasporangiospora</taxon>
    </lineage>
</organism>
<keyword evidence="7" id="KW-0206">Cytoskeleton</keyword>
<comment type="caution">
    <text evidence="13">The sequence shown here is derived from an EMBL/GenBank/DDBJ whole genome shotgun (WGS) entry which is preliminary data.</text>
</comment>
<dbReference type="InterPro" id="IPR004953">
    <property type="entry name" value="EB1_C"/>
</dbReference>
<evidence type="ECO:0000256" key="6">
    <source>
        <dbReference type="ARBA" id="ARBA00022776"/>
    </source>
</evidence>
<dbReference type="EMBL" id="JAABOA010003672">
    <property type="protein sequence ID" value="KAF9578418.1"/>
    <property type="molecule type" value="Genomic_DNA"/>
</dbReference>
<dbReference type="OrthoDB" id="2119228at2759"/>
<keyword evidence="8" id="KW-0131">Cell cycle</keyword>
<accession>A0A9P6FML0</accession>
<dbReference type="SUPFAM" id="SSF140612">
    <property type="entry name" value="EB1 dimerisation domain-like"/>
    <property type="match status" value="1"/>
</dbReference>
<dbReference type="GO" id="GO:0035372">
    <property type="term" value="P:protein localization to microtubule"/>
    <property type="evidence" value="ECO:0007669"/>
    <property type="project" value="UniProtKB-ARBA"/>
</dbReference>
<dbReference type="GO" id="GO:0051010">
    <property type="term" value="F:microtubule plus-end binding"/>
    <property type="evidence" value="ECO:0007669"/>
    <property type="project" value="UniProtKB-ARBA"/>
</dbReference>
<feature type="domain" description="Calponin-homology (CH)" evidence="11">
    <location>
        <begin position="2"/>
        <end position="103"/>
    </location>
</feature>
<keyword evidence="4" id="KW-0132">Cell division</keyword>
<comment type="similarity">
    <text evidence="2">Belongs to the MAPRE family.</text>
</comment>
<dbReference type="InterPro" id="IPR036872">
    <property type="entry name" value="CH_dom_sf"/>
</dbReference>
<evidence type="ECO:0000256" key="8">
    <source>
        <dbReference type="ARBA" id="ARBA00023306"/>
    </source>
</evidence>
<dbReference type="FunFam" id="1.10.418.10:FF:000028">
    <property type="entry name" value="RP/EB family microtubule-associated protein"/>
    <property type="match status" value="1"/>
</dbReference>
<dbReference type="GO" id="GO:0030473">
    <property type="term" value="P:nuclear migration along microtubule"/>
    <property type="evidence" value="ECO:0007669"/>
    <property type="project" value="UniProtKB-ARBA"/>
</dbReference>
<feature type="region of interest" description="Disordered" evidence="10">
    <location>
        <begin position="122"/>
        <end position="167"/>
    </location>
</feature>
<gene>
    <name evidence="13" type="ORF">BGW38_005781</name>
</gene>
<dbReference type="Pfam" id="PF03271">
    <property type="entry name" value="EB1"/>
    <property type="match status" value="1"/>
</dbReference>
<sequence>MSESRAELLAWVNELLQLNVTKVEHLGTGAAYCQIIDSIYGDVPMNRVKFTAKMDYEYLGNFKVLQSYFAIKKIDKPIPTDRLMKCRMQDNLEFLQWIKKYWDGHYNGEIYDSIGRRGPNNDPFAAANRSTSSPARRVTNNGSSAGRLAAGNTSFRGNTSLRGPSPDQSSIIILGLQKELQEERTTVAALEKERDFYFGKLRDIEVMIQQELDTAPESAENTLLKNITNILYSTEEGFEVPEEELGQHGAADDLPDETF</sequence>
<evidence type="ECO:0000256" key="9">
    <source>
        <dbReference type="PROSITE-ProRule" id="PRU00576"/>
    </source>
</evidence>
<dbReference type="PROSITE" id="PS51230">
    <property type="entry name" value="EB1_C"/>
    <property type="match status" value="1"/>
</dbReference>